<dbReference type="EMBL" id="JACTAM010000021">
    <property type="protein sequence ID" value="KAI2651000.1"/>
    <property type="molecule type" value="Genomic_DNA"/>
</dbReference>
<comment type="caution">
    <text evidence="12">The sequence shown here is derived from an EMBL/GenBank/DDBJ whole genome shotgun (WGS) entry which is preliminary data.</text>
</comment>
<dbReference type="Pfam" id="PF03803">
    <property type="entry name" value="Scramblase"/>
    <property type="match status" value="1"/>
</dbReference>
<evidence type="ECO:0000256" key="10">
    <source>
        <dbReference type="ARBA" id="ARBA00023288"/>
    </source>
</evidence>
<keyword evidence="9 11" id="KW-0564">Palmitate</keyword>
<reference evidence="12 13" key="1">
    <citation type="submission" date="2022-01" db="EMBL/GenBank/DDBJ databases">
        <title>A high-quality chromosome-level genome assembly of rohu carp, Labeo rohita.</title>
        <authorList>
            <person name="Arick M.A. II"/>
            <person name="Hsu C.-Y."/>
            <person name="Magbanua Z."/>
            <person name="Pechanova O."/>
            <person name="Grover C."/>
            <person name="Miller E."/>
            <person name="Thrash A."/>
            <person name="Ezzel L."/>
            <person name="Alam S."/>
            <person name="Benzie J."/>
            <person name="Hamilton M."/>
            <person name="Karsi A."/>
            <person name="Lawrence M.L."/>
            <person name="Peterson D.G."/>
        </authorList>
    </citation>
    <scope>NUCLEOTIDE SEQUENCE [LARGE SCALE GENOMIC DNA]</scope>
    <source>
        <strain evidence="13">BAU-BD-2019</strain>
        <tissue evidence="12">Blood</tissue>
    </source>
</reference>
<keyword evidence="6 11" id="KW-0106">Calcium</keyword>
<name>A0ABQ8LKP3_LABRO</name>
<dbReference type="PANTHER" id="PTHR23248">
    <property type="entry name" value="PHOSPHOLIPID SCRAMBLASE-RELATED"/>
    <property type="match status" value="1"/>
</dbReference>
<accession>A0ABQ8LKP3</accession>
<keyword evidence="4" id="KW-0597">Phosphoprotein</keyword>
<evidence type="ECO:0000256" key="6">
    <source>
        <dbReference type="ARBA" id="ARBA00022837"/>
    </source>
</evidence>
<evidence type="ECO:0000313" key="13">
    <source>
        <dbReference type="Proteomes" id="UP000830375"/>
    </source>
</evidence>
<evidence type="ECO:0000313" key="12">
    <source>
        <dbReference type="EMBL" id="KAI2651000.1"/>
    </source>
</evidence>
<proteinExistence type="inferred from homology"/>
<organism evidence="12 13">
    <name type="scientific">Labeo rohita</name>
    <name type="common">Indian major carp</name>
    <name type="synonym">Cyprinus rohita</name>
    <dbReference type="NCBI Taxonomy" id="84645"/>
    <lineage>
        <taxon>Eukaryota</taxon>
        <taxon>Metazoa</taxon>
        <taxon>Chordata</taxon>
        <taxon>Craniata</taxon>
        <taxon>Vertebrata</taxon>
        <taxon>Euteleostomi</taxon>
        <taxon>Actinopterygii</taxon>
        <taxon>Neopterygii</taxon>
        <taxon>Teleostei</taxon>
        <taxon>Ostariophysi</taxon>
        <taxon>Cypriniformes</taxon>
        <taxon>Cyprinidae</taxon>
        <taxon>Labeoninae</taxon>
        <taxon>Labeonini</taxon>
        <taxon>Labeo</taxon>
    </lineage>
</organism>
<evidence type="ECO:0000256" key="2">
    <source>
        <dbReference type="ARBA" id="ARBA00004606"/>
    </source>
</evidence>
<protein>
    <recommendedName>
        <fullName evidence="11">Phospholipid scramblase</fullName>
    </recommendedName>
</protein>
<keyword evidence="8" id="KW-0472">Membrane</keyword>
<evidence type="ECO:0000256" key="3">
    <source>
        <dbReference type="ARBA" id="ARBA00005350"/>
    </source>
</evidence>
<comment type="subcellular location">
    <subcellularLocation>
        <location evidence="2">Membrane</location>
        <topology evidence="2">Single-pass type II membrane protein</topology>
    </subcellularLocation>
</comment>
<evidence type="ECO:0000256" key="11">
    <source>
        <dbReference type="RuleBase" id="RU363116"/>
    </source>
</evidence>
<evidence type="ECO:0000256" key="5">
    <source>
        <dbReference type="ARBA" id="ARBA00022692"/>
    </source>
</evidence>
<comment type="similarity">
    <text evidence="3 11">Belongs to the phospholipid scramblase family.</text>
</comment>
<keyword evidence="10 11" id="KW-0449">Lipoprotein</keyword>
<evidence type="ECO:0000256" key="4">
    <source>
        <dbReference type="ARBA" id="ARBA00022553"/>
    </source>
</evidence>
<evidence type="ECO:0000256" key="1">
    <source>
        <dbReference type="ARBA" id="ARBA00001913"/>
    </source>
</evidence>
<sequence>MSVYAQLEDTAIVSCPDPHCPFHTEPLTGIDQLFVYKEPHPEECFDEVCCEIKADNRYKVKDDIGNVLFSIFEDIDYCSRHLYQGRSFIMNVFNEYNKEVIRLVHPFVCQVGCRSHELEVQSPPGFVIGYVRQNCHVCLPKFTVENTRGEPECEIVGPFLPLSCFMDQNFELISLNEAETDTPFGEICKPFSCSVLRTGVDFVLRFPSNLDGKMKATLLGACMSYHTLHTSAACYGSHAATGVDCGFVFRPPVLHTSATRYSSESTALVNGCVYTLRAVVH</sequence>
<dbReference type="Proteomes" id="UP000830375">
    <property type="component" value="Unassembled WGS sequence"/>
</dbReference>
<keyword evidence="5" id="KW-0812">Transmembrane</keyword>
<dbReference type="InterPro" id="IPR005552">
    <property type="entry name" value="Scramblase"/>
</dbReference>
<evidence type="ECO:0000256" key="8">
    <source>
        <dbReference type="ARBA" id="ARBA00023136"/>
    </source>
</evidence>
<keyword evidence="13" id="KW-1185">Reference proteome</keyword>
<dbReference type="PANTHER" id="PTHR23248:SF38">
    <property type="entry name" value="PHOSPHOLIPID SCRAMBLASE 1"/>
    <property type="match status" value="1"/>
</dbReference>
<keyword evidence="7" id="KW-1133">Transmembrane helix</keyword>
<evidence type="ECO:0000256" key="9">
    <source>
        <dbReference type="ARBA" id="ARBA00023139"/>
    </source>
</evidence>
<evidence type="ECO:0000256" key="7">
    <source>
        <dbReference type="ARBA" id="ARBA00022989"/>
    </source>
</evidence>
<comment type="function">
    <text evidence="11">May mediate accelerated ATP-independent bidirectional transbilayer migration of phospholipids upon binding calcium ions that results in a loss of phospholipid asymmetry in the plasma membrane.</text>
</comment>
<gene>
    <name evidence="12" type="ORF">H4Q32_018994</name>
</gene>
<comment type="cofactor">
    <cofactor evidence="1 11">
        <name>Ca(2+)</name>
        <dbReference type="ChEBI" id="CHEBI:29108"/>
    </cofactor>
</comment>